<evidence type="ECO:0000313" key="2">
    <source>
        <dbReference type="EMBL" id="CBS86904.1"/>
    </source>
</evidence>
<organism evidence="2 3">
    <name type="scientific">Azospirillum lipoferum (strain 4B)</name>
    <dbReference type="NCBI Taxonomy" id="862719"/>
    <lineage>
        <taxon>Bacteria</taxon>
        <taxon>Pseudomonadati</taxon>
        <taxon>Pseudomonadota</taxon>
        <taxon>Alphaproteobacteria</taxon>
        <taxon>Rhodospirillales</taxon>
        <taxon>Azospirillaceae</taxon>
        <taxon>Azospirillum</taxon>
    </lineage>
</organism>
<feature type="compositionally biased region" description="Basic residues" evidence="1">
    <location>
        <begin position="15"/>
        <end position="32"/>
    </location>
</feature>
<feature type="region of interest" description="Disordered" evidence="1">
    <location>
        <begin position="1"/>
        <end position="35"/>
    </location>
</feature>
<dbReference type="AlphaFoldDB" id="G7Z5A6"/>
<dbReference type="EMBL" id="FQ311868">
    <property type="protein sequence ID" value="CBS86904.1"/>
    <property type="molecule type" value="Genomic_DNA"/>
</dbReference>
<reference evidence="3" key="1">
    <citation type="journal article" date="2011" name="PLoS Genet.">
        <title>Azospirillum genomes reveal transition of bacteria from aquatic to terrestrial environments.</title>
        <authorList>
            <person name="Wisniewski-Dye F."/>
            <person name="Borziak K."/>
            <person name="Khalsa-Moyers G."/>
            <person name="Alexandre G."/>
            <person name="Sukharnikov L.O."/>
            <person name="Wuichet K."/>
            <person name="Hurst G.B."/>
            <person name="McDonald W.H."/>
            <person name="Robertson J.S."/>
            <person name="Barbe V."/>
            <person name="Calteau A."/>
            <person name="Rouy Z."/>
            <person name="Mangenot S."/>
            <person name="Prigent-Combaret C."/>
            <person name="Normand P."/>
            <person name="Boyer M."/>
            <person name="Siguier P."/>
            <person name="Dessaux Y."/>
            <person name="Elmerich C."/>
            <person name="Condemine G."/>
            <person name="Krishnen G."/>
            <person name="Kennedy I."/>
            <person name="Paterson A.H."/>
            <person name="Gonzalez V."/>
            <person name="Mavingui P."/>
            <person name="Zhulin I.B."/>
        </authorList>
    </citation>
    <scope>NUCLEOTIDE SEQUENCE [LARGE SCALE GENOMIC DNA]</scope>
    <source>
        <strain evidence="3">4B</strain>
    </source>
</reference>
<proteinExistence type="predicted"/>
<gene>
    <name evidence="2" type="ordered locus">AZOLI_1612</name>
</gene>
<dbReference type="STRING" id="862719.AZOLI_1612"/>
<dbReference type="HOGENOM" id="CLU_2894205_0_0_5"/>
<keyword evidence="3" id="KW-1185">Reference proteome</keyword>
<feature type="compositionally biased region" description="Basic and acidic residues" evidence="1">
    <location>
        <begin position="1"/>
        <end position="14"/>
    </location>
</feature>
<name>G7Z5A6_AZOL4</name>
<evidence type="ECO:0000256" key="1">
    <source>
        <dbReference type="SAM" id="MobiDB-lite"/>
    </source>
</evidence>
<sequence>MRDIPPLSPEDRRWGRAGRKQKKPRPIGSRRGRGSDLFSGLFYVARKPVDQITTWARLYDCL</sequence>
<accession>G7Z5A6</accession>
<dbReference type="Proteomes" id="UP000005667">
    <property type="component" value="Chromosome"/>
</dbReference>
<protein>
    <submittedName>
        <fullName evidence="2">Uncharacterized protein</fullName>
    </submittedName>
</protein>
<evidence type="ECO:0000313" key="3">
    <source>
        <dbReference type="Proteomes" id="UP000005667"/>
    </source>
</evidence>
<dbReference type="KEGG" id="ali:AZOLI_1612"/>